<sequence>MHFLAVSIFSTLIFALFSSCHPVEPTPPPCGSCLTSSEILPIATRWLNVFSTGGRYDLPNAATEDVQYWNEEFTYPGCPTPFAANQSQLWDIIGETAHSWTTCTDISFEVVSAWSSCDRIAVRWREHAVISSGVNRNASKANPGTPIMFSGIDLLTVNLASRKVSNAETSSDRINYYAAVGIDPFAT</sequence>
<dbReference type="Proteomes" id="UP000606974">
    <property type="component" value="Unassembled WGS sequence"/>
</dbReference>
<feature type="signal peptide" evidence="1">
    <location>
        <begin position="1"/>
        <end position="25"/>
    </location>
</feature>
<dbReference type="AlphaFoldDB" id="A0A8H7E7G3"/>
<dbReference type="EMBL" id="JAACFV010000022">
    <property type="protein sequence ID" value="KAF7511195.1"/>
    <property type="molecule type" value="Genomic_DNA"/>
</dbReference>
<proteinExistence type="predicted"/>
<dbReference type="SUPFAM" id="SSF54427">
    <property type="entry name" value="NTF2-like"/>
    <property type="match status" value="1"/>
</dbReference>
<evidence type="ECO:0000313" key="2">
    <source>
        <dbReference type="EMBL" id="KAF7511195.1"/>
    </source>
</evidence>
<keyword evidence="1" id="KW-0732">Signal</keyword>
<dbReference type="OrthoDB" id="3526850at2759"/>
<gene>
    <name evidence="2" type="ORF">GJ744_005092</name>
</gene>
<evidence type="ECO:0000256" key="1">
    <source>
        <dbReference type="SAM" id="SignalP"/>
    </source>
</evidence>
<accession>A0A8H7E7G3</accession>
<dbReference type="InterPro" id="IPR032710">
    <property type="entry name" value="NTF2-like_dom_sf"/>
</dbReference>
<organism evidence="2 3">
    <name type="scientific">Endocarpon pusillum</name>
    <dbReference type="NCBI Taxonomy" id="364733"/>
    <lineage>
        <taxon>Eukaryota</taxon>
        <taxon>Fungi</taxon>
        <taxon>Dikarya</taxon>
        <taxon>Ascomycota</taxon>
        <taxon>Pezizomycotina</taxon>
        <taxon>Eurotiomycetes</taxon>
        <taxon>Chaetothyriomycetidae</taxon>
        <taxon>Verrucariales</taxon>
        <taxon>Verrucariaceae</taxon>
        <taxon>Endocarpon</taxon>
    </lineage>
</organism>
<evidence type="ECO:0000313" key="3">
    <source>
        <dbReference type="Proteomes" id="UP000606974"/>
    </source>
</evidence>
<feature type="chain" id="PRO_5034695826" evidence="1">
    <location>
        <begin position="26"/>
        <end position="187"/>
    </location>
</feature>
<comment type="caution">
    <text evidence="2">The sequence shown here is derived from an EMBL/GenBank/DDBJ whole genome shotgun (WGS) entry which is preliminary data.</text>
</comment>
<reference evidence="2" key="1">
    <citation type="submission" date="2020-02" db="EMBL/GenBank/DDBJ databases">
        <authorList>
            <person name="Palmer J.M."/>
        </authorList>
    </citation>
    <scope>NUCLEOTIDE SEQUENCE</scope>
    <source>
        <strain evidence="2">EPUS1.4</strain>
        <tissue evidence="2">Thallus</tissue>
    </source>
</reference>
<keyword evidence="3" id="KW-1185">Reference proteome</keyword>
<name>A0A8H7E7G3_9EURO</name>
<protein>
    <submittedName>
        <fullName evidence="2">Uncharacterized protein</fullName>
    </submittedName>
</protein>